<dbReference type="Proteomes" id="UP000619244">
    <property type="component" value="Unassembled WGS sequence"/>
</dbReference>
<feature type="transmembrane region" description="Helical" evidence="8">
    <location>
        <begin position="172"/>
        <end position="195"/>
    </location>
</feature>
<dbReference type="GO" id="GO:0022857">
    <property type="term" value="F:transmembrane transporter activity"/>
    <property type="evidence" value="ECO:0007669"/>
    <property type="project" value="InterPro"/>
</dbReference>
<evidence type="ECO:0000313" key="10">
    <source>
        <dbReference type="EMBL" id="GGY04366.1"/>
    </source>
</evidence>
<protein>
    <submittedName>
        <fullName evidence="10">MFS transporter</fullName>
    </submittedName>
</protein>
<comment type="caution">
    <text evidence="10">The sequence shown here is derived from an EMBL/GenBank/DDBJ whole genome shotgun (WGS) entry which is preliminary data.</text>
</comment>
<feature type="transmembrane region" description="Helical" evidence="8">
    <location>
        <begin position="374"/>
        <end position="395"/>
    </location>
</feature>
<feature type="compositionally biased region" description="Low complexity" evidence="7">
    <location>
        <begin position="493"/>
        <end position="504"/>
    </location>
</feature>
<feature type="transmembrane region" description="Helical" evidence="8">
    <location>
        <begin position="234"/>
        <end position="253"/>
    </location>
</feature>
<dbReference type="SUPFAM" id="SSF103473">
    <property type="entry name" value="MFS general substrate transporter"/>
    <property type="match status" value="1"/>
</dbReference>
<dbReference type="Pfam" id="PF07690">
    <property type="entry name" value="MFS_1"/>
    <property type="match status" value="1"/>
</dbReference>
<evidence type="ECO:0000256" key="4">
    <source>
        <dbReference type="ARBA" id="ARBA00022989"/>
    </source>
</evidence>
<dbReference type="AlphaFoldDB" id="A0A918NY02"/>
<dbReference type="InterPro" id="IPR036259">
    <property type="entry name" value="MFS_trans_sf"/>
</dbReference>
<sequence length="521" mass="52863">MTYDEVSGFDHLSMRATHLAARSGPTTGPTAGRATDARRPALAMAPLIALSLGYFLVMLDVTVVNVAIPDIRTSLGTGATALQWIVDGYSTLFAGLLLLGGALADRVGHRRTFLTGLGIFTVASLACALAGSPAPLIAGRLAQGAGAALLVPASLGLLRATHPDRAVRARAVTVWGAVASVAFGAGPVAGGLLVAASGWRAVFWLNLPVAALAVALTLRHLPSAFRSRHEAPKADPLGQLLVVVGLIALAGGLNEAGTRGWASPLVLSAIGLGIAALAALAAVERALEARLPAGGRRAPLLPPSLFRAPSFTPTAAIGLLISLGYYGMLFLTTLYFRQERGFSALATGFALLPSVCTGLIAAPLSSRITARTGPYPPMAAGLALGALGFLGWLPAGPHTPYPVLLFALIATGLGQTLTALSATAAIVDTAPAAGVGIASAVFNVARQVGSAVGVALFGTLATTASDFTEGLRLSACLAATAFATGALLALPARRRTTTPTTGETDPPRHPADLQVTRQEPH</sequence>
<dbReference type="Gene3D" id="1.20.1720.10">
    <property type="entry name" value="Multidrug resistance protein D"/>
    <property type="match status" value="1"/>
</dbReference>
<keyword evidence="11" id="KW-1185">Reference proteome</keyword>
<evidence type="ECO:0000259" key="9">
    <source>
        <dbReference type="PROSITE" id="PS50850"/>
    </source>
</evidence>
<keyword evidence="5 8" id="KW-0472">Membrane</keyword>
<dbReference type="GO" id="GO:0005886">
    <property type="term" value="C:plasma membrane"/>
    <property type="evidence" value="ECO:0007669"/>
    <property type="project" value="UniProtKB-SubCell"/>
</dbReference>
<keyword evidence="6" id="KW-0046">Antibiotic resistance</keyword>
<evidence type="ECO:0000256" key="5">
    <source>
        <dbReference type="ARBA" id="ARBA00023136"/>
    </source>
</evidence>
<dbReference type="InterPro" id="IPR020846">
    <property type="entry name" value="MFS_dom"/>
</dbReference>
<accession>A0A918NY02</accession>
<keyword evidence="2" id="KW-0813">Transport</keyword>
<keyword evidence="4 8" id="KW-1133">Transmembrane helix</keyword>
<dbReference type="EMBL" id="BMVU01000053">
    <property type="protein sequence ID" value="GGY04366.1"/>
    <property type="molecule type" value="Genomic_DNA"/>
</dbReference>
<dbReference type="GO" id="GO:0046677">
    <property type="term" value="P:response to antibiotic"/>
    <property type="evidence" value="ECO:0007669"/>
    <property type="project" value="UniProtKB-KW"/>
</dbReference>
<feature type="transmembrane region" description="Helical" evidence="8">
    <location>
        <begin position="471"/>
        <end position="490"/>
    </location>
</feature>
<dbReference type="PANTHER" id="PTHR42718">
    <property type="entry name" value="MAJOR FACILITATOR SUPERFAMILY MULTIDRUG TRANSPORTER MFSC"/>
    <property type="match status" value="1"/>
</dbReference>
<organism evidence="10 11">
    <name type="scientific">Streptomyces minutiscleroticus</name>
    <dbReference type="NCBI Taxonomy" id="68238"/>
    <lineage>
        <taxon>Bacteria</taxon>
        <taxon>Bacillati</taxon>
        <taxon>Actinomycetota</taxon>
        <taxon>Actinomycetes</taxon>
        <taxon>Kitasatosporales</taxon>
        <taxon>Streptomycetaceae</taxon>
        <taxon>Streptomyces</taxon>
    </lineage>
</organism>
<feature type="transmembrane region" description="Helical" evidence="8">
    <location>
        <begin position="342"/>
        <end position="362"/>
    </location>
</feature>
<feature type="transmembrane region" description="Helical" evidence="8">
    <location>
        <begin position="112"/>
        <end position="131"/>
    </location>
</feature>
<feature type="transmembrane region" description="Helical" evidence="8">
    <location>
        <begin position="265"/>
        <end position="287"/>
    </location>
</feature>
<dbReference type="Gene3D" id="1.20.1250.20">
    <property type="entry name" value="MFS general substrate transporter like domains"/>
    <property type="match status" value="1"/>
</dbReference>
<keyword evidence="3 8" id="KW-0812">Transmembrane</keyword>
<comment type="subcellular location">
    <subcellularLocation>
        <location evidence="1">Cell membrane</location>
        <topology evidence="1">Multi-pass membrane protein</topology>
    </subcellularLocation>
</comment>
<reference evidence="10" key="1">
    <citation type="journal article" date="2014" name="Int. J. Syst. Evol. Microbiol.">
        <title>Complete genome sequence of Corynebacterium casei LMG S-19264T (=DSM 44701T), isolated from a smear-ripened cheese.</title>
        <authorList>
            <consortium name="US DOE Joint Genome Institute (JGI-PGF)"/>
            <person name="Walter F."/>
            <person name="Albersmeier A."/>
            <person name="Kalinowski J."/>
            <person name="Ruckert C."/>
        </authorList>
    </citation>
    <scope>NUCLEOTIDE SEQUENCE</scope>
    <source>
        <strain evidence="10">JCM 4790</strain>
    </source>
</reference>
<feature type="region of interest" description="Disordered" evidence="7">
    <location>
        <begin position="493"/>
        <end position="521"/>
    </location>
</feature>
<dbReference type="PROSITE" id="PS50850">
    <property type="entry name" value="MFS"/>
    <property type="match status" value="1"/>
</dbReference>
<evidence type="ECO:0000313" key="11">
    <source>
        <dbReference type="Proteomes" id="UP000619244"/>
    </source>
</evidence>
<evidence type="ECO:0000256" key="3">
    <source>
        <dbReference type="ARBA" id="ARBA00022692"/>
    </source>
</evidence>
<dbReference type="InterPro" id="IPR011701">
    <property type="entry name" value="MFS"/>
</dbReference>
<name>A0A918NY02_9ACTN</name>
<feature type="transmembrane region" description="Helical" evidence="8">
    <location>
        <begin position="47"/>
        <end position="69"/>
    </location>
</feature>
<evidence type="ECO:0000256" key="7">
    <source>
        <dbReference type="SAM" id="MobiDB-lite"/>
    </source>
</evidence>
<feature type="transmembrane region" description="Helical" evidence="8">
    <location>
        <begin position="201"/>
        <end position="222"/>
    </location>
</feature>
<evidence type="ECO:0000256" key="2">
    <source>
        <dbReference type="ARBA" id="ARBA00022448"/>
    </source>
</evidence>
<gene>
    <name evidence="10" type="ORF">GCM10010358_67390</name>
</gene>
<reference evidence="10" key="2">
    <citation type="submission" date="2020-09" db="EMBL/GenBank/DDBJ databases">
        <authorList>
            <person name="Sun Q."/>
            <person name="Ohkuma M."/>
        </authorList>
    </citation>
    <scope>NUCLEOTIDE SEQUENCE</scope>
    <source>
        <strain evidence="10">JCM 4790</strain>
    </source>
</reference>
<feature type="transmembrane region" description="Helical" evidence="8">
    <location>
        <begin position="81"/>
        <end position="100"/>
    </location>
</feature>
<evidence type="ECO:0000256" key="8">
    <source>
        <dbReference type="SAM" id="Phobius"/>
    </source>
</evidence>
<feature type="domain" description="Major facilitator superfamily (MFS) profile" evidence="9">
    <location>
        <begin position="46"/>
        <end position="497"/>
    </location>
</feature>
<evidence type="ECO:0000256" key="1">
    <source>
        <dbReference type="ARBA" id="ARBA00004651"/>
    </source>
</evidence>
<dbReference type="CDD" id="cd17321">
    <property type="entry name" value="MFS_MMR_MDR_like"/>
    <property type="match status" value="1"/>
</dbReference>
<feature type="transmembrane region" description="Helical" evidence="8">
    <location>
        <begin position="315"/>
        <end position="336"/>
    </location>
</feature>
<dbReference type="PANTHER" id="PTHR42718:SF9">
    <property type="entry name" value="MAJOR FACILITATOR SUPERFAMILY MULTIDRUG TRANSPORTER MFSC"/>
    <property type="match status" value="1"/>
</dbReference>
<evidence type="ECO:0000256" key="6">
    <source>
        <dbReference type="ARBA" id="ARBA00023251"/>
    </source>
</evidence>
<feature type="transmembrane region" description="Helical" evidence="8">
    <location>
        <begin position="401"/>
        <end position="427"/>
    </location>
</feature>
<proteinExistence type="predicted"/>